<evidence type="ECO:0000313" key="2">
    <source>
        <dbReference type="Proteomes" id="UP001162972"/>
    </source>
</evidence>
<evidence type="ECO:0000313" key="1">
    <source>
        <dbReference type="EMBL" id="KAJ6425059.1"/>
    </source>
</evidence>
<dbReference type="Proteomes" id="UP001162972">
    <property type="component" value="Chromosome 16"/>
</dbReference>
<dbReference type="PANTHER" id="PTHR37748:SF1">
    <property type="entry name" value="PROTEIN, PUTATIVE-RELATED"/>
    <property type="match status" value="1"/>
</dbReference>
<proteinExistence type="predicted"/>
<reference evidence="1 2" key="1">
    <citation type="journal article" date="2023" name="Int. J. Mol. Sci.">
        <title>De Novo Assembly and Annotation of 11 Diverse Shrub Willow (Salix) Genomes Reveals Novel Gene Organization in Sex-Linked Regions.</title>
        <authorList>
            <person name="Hyden B."/>
            <person name="Feng K."/>
            <person name="Yates T.B."/>
            <person name="Jawdy S."/>
            <person name="Cereghino C."/>
            <person name="Smart L.B."/>
            <person name="Muchero W."/>
        </authorList>
    </citation>
    <scope>NUCLEOTIDE SEQUENCE [LARGE SCALE GENOMIC DNA]</scope>
    <source>
        <tissue evidence="1">Shoot tip</tissue>
    </source>
</reference>
<dbReference type="EMBL" id="JAPFFJ010000006">
    <property type="protein sequence ID" value="KAJ6425059.1"/>
    <property type="molecule type" value="Genomic_DNA"/>
</dbReference>
<gene>
    <name evidence="1" type="ORF">OIU84_025768</name>
</gene>
<keyword evidence="2" id="KW-1185">Reference proteome</keyword>
<protein>
    <submittedName>
        <fullName evidence="1">Uncharacterized protein</fullName>
    </submittedName>
</protein>
<dbReference type="AlphaFoldDB" id="A0AAD6KM70"/>
<name>A0AAD6KM70_9ROSI</name>
<accession>A0AAD6KM70</accession>
<dbReference type="PANTHER" id="PTHR37748">
    <property type="entry name" value="PROTEIN, PUTATIVE-RELATED"/>
    <property type="match status" value="1"/>
</dbReference>
<organism evidence="1 2">
    <name type="scientific">Salix udensis</name>
    <dbReference type="NCBI Taxonomy" id="889485"/>
    <lineage>
        <taxon>Eukaryota</taxon>
        <taxon>Viridiplantae</taxon>
        <taxon>Streptophyta</taxon>
        <taxon>Embryophyta</taxon>
        <taxon>Tracheophyta</taxon>
        <taxon>Spermatophyta</taxon>
        <taxon>Magnoliopsida</taxon>
        <taxon>eudicotyledons</taxon>
        <taxon>Gunneridae</taxon>
        <taxon>Pentapetalae</taxon>
        <taxon>rosids</taxon>
        <taxon>fabids</taxon>
        <taxon>Malpighiales</taxon>
        <taxon>Salicaceae</taxon>
        <taxon>Saliceae</taxon>
        <taxon>Salix</taxon>
    </lineage>
</organism>
<sequence>MGHFSAIFSCFVPSASSRVTDEAHDKAEIPKSKSKSSGAPIVVSYFPMNSYLSRL</sequence>
<comment type="caution">
    <text evidence="1">The sequence shown here is derived from an EMBL/GenBank/DDBJ whole genome shotgun (WGS) entry which is preliminary data.</text>
</comment>